<dbReference type="GeneID" id="96952471"/>
<evidence type="ECO:0000313" key="1">
    <source>
        <dbReference type="EMBL" id="MFC7254176.1"/>
    </source>
</evidence>
<dbReference type="Proteomes" id="UP001596434">
    <property type="component" value="Unassembled WGS sequence"/>
</dbReference>
<proteinExistence type="predicted"/>
<evidence type="ECO:0000313" key="2">
    <source>
        <dbReference type="Proteomes" id="UP001596434"/>
    </source>
</evidence>
<protein>
    <submittedName>
        <fullName evidence="1">Uncharacterized protein</fullName>
    </submittedName>
</protein>
<dbReference type="EMBL" id="JBHTAT010000001">
    <property type="protein sequence ID" value="MFC7254176.1"/>
    <property type="molecule type" value="Genomic_DNA"/>
</dbReference>
<gene>
    <name evidence="1" type="ORF">ACFQKE_02430</name>
</gene>
<comment type="caution">
    <text evidence="1">The sequence shown here is derived from an EMBL/GenBank/DDBJ whole genome shotgun (WGS) entry which is preliminary data.</text>
</comment>
<dbReference type="AlphaFoldDB" id="A0ABD5ZUW2"/>
<sequence length="116" mass="13115">MSKFHRAVVELVTGTVLGSYRVTCERRRFDDELDAPAADGCCVECDRPGHYVLPVHEVDIDLTADEESVETGWRGRAAPRRCFDHLLELTDPAELARRRRRGVAWRGLAPDHATSR</sequence>
<accession>A0ABD5ZUW2</accession>
<keyword evidence="2" id="KW-1185">Reference proteome</keyword>
<reference evidence="1 2" key="1">
    <citation type="journal article" date="2019" name="Int. J. Syst. Evol. Microbiol.">
        <title>The Global Catalogue of Microorganisms (GCM) 10K type strain sequencing project: providing services to taxonomists for standard genome sequencing and annotation.</title>
        <authorList>
            <consortium name="The Broad Institute Genomics Platform"/>
            <consortium name="The Broad Institute Genome Sequencing Center for Infectious Disease"/>
            <person name="Wu L."/>
            <person name="Ma J."/>
        </authorList>
    </citation>
    <scope>NUCLEOTIDE SEQUENCE [LARGE SCALE GENOMIC DNA]</scope>
    <source>
        <strain evidence="1 2">GX21</strain>
    </source>
</reference>
<name>A0ABD5ZUW2_9EURY</name>
<dbReference type="RefSeq" id="WP_379702384.1">
    <property type="nucleotide sequence ID" value="NZ_JBHTAT010000001.1"/>
</dbReference>
<organism evidence="1 2">
    <name type="scientific">Haloplanus litoreus</name>
    <dbReference type="NCBI Taxonomy" id="767515"/>
    <lineage>
        <taxon>Archaea</taxon>
        <taxon>Methanobacteriati</taxon>
        <taxon>Methanobacteriota</taxon>
        <taxon>Stenosarchaea group</taxon>
        <taxon>Halobacteria</taxon>
        <taxon>Halobacteriales</taxon>
        <taxon>Haloferacaceae</taxon>
        <taxon>Haloplanus</taxon>
    </lineage>
</organism>